<proteinExistence type="predicted"/>
<feature type="domain" description="AbiEi antitoxin N-terminal" evidence="1">
    <location>
        <begin position="13"/>
        <end position="47"/>
    </location>
</feature>
<evidence type="ECO:0000259" key="1">
    <source>
        <dbReference type="Pfam" id="PF13338"/>
    </source>
</evidence>
<evidence type="ECO:0000313" key="3">
    <source>
        <dbReference type="Proteomes" id="UP000294881"/>
    </source>
</evidence>
<name>A0A4R2GJM4_9HYPH</name>
<reference evidence="2 3" key="1">
    <citation type="submission" date="2019-03" db="EMBL/GenBank/DDBJ databases">
        <title>Genomic Encyclopedia of Type Strains, Phase IV (KMG-IV): sequencing the most valuable type-strain genomes for metagenomic binning, comparative biology and taxonomic classification.</title>
        <authorList>
            <person name="Goeker M."/>
        </authorList>
    </citation>
    <scope>NUCLEOTIDE SEQUENCE [LARGE SCALE GENOMIC DNA]</scope>
    <source>
        <strain evidence="2 3">DSM 22958</strain>
    </source>
</reference>
<dbReference type="AlphaFoldDB" id="A0A4R2GJM4"/>
<dbReference type="Pfam" id="PF13338">
    <property type="entry name" value="AbiEi_4"/>
    <property type="match status" value="1"/>
</dbReference>
<dbReference type="InterPro" id="IPR025159">
    <property type="entry name" value="AbiEi_N"/>
</dbReference>
<organism evidence="2 3">
    <name type="scientific">Camelimonas lactis</name>
    <dbReference type="NCBI Taxonomy" id="659006"/>
    <lineage>
        <taxon>Bacteria</taxon>
        <taxon>Pseudomonadati</taxon>
        <taxon>Pseudomonadota</taxon>
        <taxon>Alphaproteobacteria</taxon>
        <taxon>Hyphomicrobiales</taxon>
        <taxon>Chelatococcaceae</taxon>
        <taxon>Camelimonas</taxon>
    </lineage>
</organism>
<dbReference type="Proteomes" id="UP000294881">
    <property type="component" value="Unassembled WGS sequence"/>
</dbReference>
<protein>
    <recommendedName>
        <fullName evidence="1">AbiEi antitoxin N-terminal domain-containing protein</fullName>
    </recommendedName>
</protein>
<comment type="caution">
    <text evidence="2">The sequence shown here is derived from an EMBL/GenBank/DDBJ whole genome shotgun (WGS) entry which is preliminary data.</text>
</comment>
<evidence type="ECO:0000313" key="2">
    <source>
        <dbReference type="EMBL" id="TCO07593.1"/>
    </source>
</evidence>
<dbReference type="RefSeq" id="WP_132010813.1">
    <property type="nucleotide sequence ID" value="NZ_JBHUNN010000003.1"/>
</dbReference>
<dbReference type="EMBL" id="SLWL01000030">
    <property type="protein sequence ID" value="TCO07593.1"/>
    <property type="molecule type" value="Genomic_DNA"/>
</dbReference>
<gene>
    <name evidence="2" type="ORF">EV666_1304</name>
</gene>
<dbReference type="OrthoDB" id="8400567at2"/>
<keyword evidence="3" id="KW-1185">Reference proteome</keyword>
<accession>A0A4R2GJM4</accession>
<sequence length="169" mass="18221">MQRNKSDAAERSLLTAEVAARLVGVSPRMIRKLADSGHIQRAGRGKYPFVSVTQGYIRYLEERRAAAVARAGPENALAAAKAREVELRTARDEGRLVDMEDVEAVVARIRKTIASEFAGIFANLPLDIRVRAEAGVAGALSRLDRGTSRAIADLKAGRDPLADASPDID</sequence>